<reference evidence="2" key="1">
    <citation type="journal article" date="2013" name="Nature">
        <title>The genomes of four tapeworm species reveal adaptations to parasitism.</title>
        <authorList>
            <person name="Tsai I.J."/>
            <person name="Zarowiecki M."/>
            <person name="Holroyd N."/>
            <person name="Garciarrubio A."/>
            <person name="Sanchez-Flores A."/>
            <person name="Brooks K.L."/>
            <person name="Tracey A."/>
            <person name="Bobes R.J."/>
            <person name="Fragoso G."/>
            <person name="Sciutto E."/>
            <person name="Aslett M."/>
            <person name="Beasley H."/>
            <person name="Bennett H.M."/>
            <person name="Cai J."/>
            <person name="Camicia F."/>
            <person name="Clark R."/>
            <person name="Cucher M."/>
            <person name="De Silva N."/>
            <person name="Day T.A."/>
            <person name="Deplazes P."/>
            <person name="Estrada K."/>
            <person name="Fernandez C."/>
            <person name="Holland P.W."/>
            <person name="Hou J."/>
            <person name="Hu S."/>
            <person name="Huckvale T."/>
            <person name="Hung S.S."/>
            <person name="Kamenetzky L."/>
            <person name="Keane J.A."/>
            <person name="Kiss F."/>
            <person name="Koziol U."/>
            <person name="Lambert O."/>
            <person name="Liu K."/>
            <person name="Luo X."/>
            <person name="Luo Y."/>
            <person name="Macchiaroli N."/>
            <person name="Nichol S."/>
            <person name="Paps J."/>
            <person name="Parkinson J."/>
            <person name="Pouchkina-Stantcheva N."/>
            <person name="Riddiford N."/>
            <person name="Rosenzvit M."/>
            <person name="Salinas G."/>
            <person name="Wasmuth J.D."/>
            <person name="Zamanian M."/>
            <person name="Zheng Y."/>
            <person name="Cai X."/>
            <person name="Soberon X."/>
            <person name="Olson P.D."/>
            <person name="Laclette J.P."/>
            <person name="Brehm K."/>
            <person name="Berriman M."/>
            <person name="Garciarrubio A."/>
            <person name="Bobes R.J."/>
            <person name="Fragoso G."/>
            <person name="Sanchez-Flores A."/>
            <person name="Estrada K."/>
            <person name="Cevallos M.A."/>
            <person name="Morett E."/>
            <person name="Gonzalez V."/>
            <person name="Portillo T."/>
            <person name="Ochoa-Leyva A."/>
            <person name="Jose M.V."/>
            <person name="Sciutto E."/>
            <person name="Landa A."/>
            <person name="Jimenez L."/>
            <person name="Valdes V."/>
            <person name="Carrero J.C."/>
            <person name="Larralde C."/>
            <person name="Morales-Montor J."/>
            <person name="Limon-Lason J."/>
            <person name="Soberon X."/>
            <person name="Laclette J.P."/>
        </authorList>
    </citation>
    <scope>NUCLEOTIDE SEQUENCE [LARGE SCALE GENOMIC DNA]</scope>
</reference>
<keyword evidence="3" id="KW-1185">Reference proteome</keyword>
<dbReference type="AlphaFoldDB" id="A0A087VZM5"/>
<dbReference type="Proteomes" id="UP000017246">
    <property type="component" value="Unassembled WGS sequence"/>
</dbReference>
<reference evidence="2" key="2">
    <citation type="submission" date="2015-11" db="EMBL/GenBank/DDBJ databases">
        <authorList>
            <person name="Zhang Y."/>
            <person name="Guo Z."/>
        </authorList>
    </citation>
    <scope>NUCLEOTIDE SEQUENCE</scope>
</reference>
<sequence length="101" mass="11466">MRVRSGVAYSRCIFPSSHHSNSSLTSSPSQFITQSIHPTTTCPSANYNHYCILPPHPLTHRSYSVWFPSFTPQPPPSRNSKRVRSKSHDLTHEQGRCESTR</sequence>
<feature type="region of interest" description="Disordered" evidence="1">
    <location>
        <begin position="70"/>
        <end position="101"/>
    </location>
</feature>
<accession>A0A087VZM5</accession>
<evidence type="ECO:0000313" key="3">
    <source>
        <dbReference type="Proteomes" id="UP000017246"/>
    </source>
</evidence>
<organism evidence="2 3">
    <name type="scientific">Echinococcus multilocularis</name>
    <name type="common">Fox tapeworm</name>
    <dbReference type="NCBI Taxonomy" id="6211"/>
    <lineage>
        <taxon>Eukaryota</taxon>
        <taxon>Metazoa</taxon>
        <taxon>Spiralia</taxon>
        <taxon>Lophotrochozoa</taxon>
        <taxon>Platyhelminthes</taxon>
        <taxon>Cestoda</taxon>
        <taxon>Eucestoda</taxon>
        <taxon>Cyclophyllidea</taxon>
        <taxon>Taeniidae</taxon>
        <taxon>Echinococcus</taxon>
    </lineage>
</organism>
<feature type="compositionally biased region" description="Basic and acidic residues" evidence="1">
    <location>
        <begin position="86"/>
        <end position="101"/>
    </location>
</feature>
<proteinExistence type="predicted"/>
<protein>
    <submittedName>
        <fullName evidence="2">Expressed protein</fullName>
    </submittedName>
</protein>
<evidence type="ECO:0000256" key="1">
    <source>
        <dbReference type="SAM" id="MobiDB-lite"/>
    </source>
</evidence>
<gene>
    <name evidence="2" type="ORF">EmuJ_000162100</name>
</gene>
<evidence type="ECO:0000313" key="2">
    <source>
        <dbReference type="EMBL" id="CDI97816.1"/>
    </source>
</evidence>
<name>A0A087VZM5_ECHMU</name>
<dbReference type="EMBL" id="LN902846">
    <property type="protein sequence ID" value="CDI97816.1"/>
    <property type="molecule type" value="Genomic_DNA"/>
</dbReference>